<dbReference type="InterPro" id="IPR011029">
    <property type="entry name" value="DEATH-like_dom_sf"/>
</dbReference>
<evidence type="ECO:0000259" key="2">
    <source>
        <dbReference type="PROSITE" id="PS50017"/>
    </source>
</evidence>
<dbReference type="EnsemblMetazoa" id="XM_020008905.1">
    <property type="protein sequence ID" value="XP_019864464.1"/>
    <property type="gene ID" value="LOC109593808"/>
</dbReference>
<dbReference type="Pfam" id="PF00531">
    <property type="entry name" value="Death"/>
    <property type="match status" value="1"/>
</dbReference>
<keyword evidence="1" id="KW-0472">Membrane</keyword>
<dbReference type="GeneID" id="109593808"/>
<organism evidence="4 5">
    <name type="scientific">Amphimedon queenslandica</name>
    <name type="common">Sponge</name>
    <dbReference type="NCBI Taxonomy" id="400682"/>
    <lineage>
        <taxon>Eukaryota</taxon>
        <taxon>Metazoa</taxon>
        <taxon>Porifera</taxon>
        <taxon>Demospongiae</taxon>
        <taxon>Heteroscleromorpha</taxon>
        <taxon>Haplosclerida</taxon>
        <taxon>Niphatidae</taxon>
        <taxon>Amphimedon</taxon>
    </lineage>
</organism>
<accession>A0AAN0K5C7</accession>
<evidence type="ECO:0008006" key="6">
    <source>
        <dbReference type="Google" id="ProtNLM"/>
    </source>
</evidence>
<dbReference type="PANTHER" id="PTHR46312">
    <property type="entry name" value="NACHT DOMAIN-CONTAINING PROTEIN"/>
    <property type="match status" value="1"/>
</dbReference>
<reference evidence="4" key="2">
    <citation type="submission" date="2024-06" db="UniProtKB">
        <authorList>
            <consortium name="EnsemblMetazoa"/>
        </authorList>
    </citation>
    <scope>IDENTIFICATION</scope>
</reference>
<dbReference type="GO" id="GO:0007165">
    <property type="term" value="P:signal transduction"/>
    <property type="evidence" value="ECO:0007669"/>
    <property type="project" value="InterPro"/>
</dbReference>
<dbReference type="Pfam" id="PF05729">
    <property type="entry name" value="NACHT"/>
    <property type="match status" value="1"/>
</dbReference>
<reference evidence="5" key="1">
    <citation type="journal article" date="2010" name="Nature">
        <title>The Amphimedon queenslandica genome and the evolution of animal complexity.</title>
        <authorList>
            <person name="Srivastava M."/>
            <person name="Simakov O."/>
            <person name="Chapman J."/>
            <person name="Fahey B."/>
            <person name="Gauthier M.E."/>
            <person name="Mitros T."/>
            <person name="Richards G.S."/>
            <person name="Conaco C."/>
            <person name="Dacre M."/>
            <person name="Hellsten U."/>
            <person name="Larroux C."/>
            <person name="Putnam N.H."/>
            <person name="Stanke M."/>
            <person name="Adamska M."/>
            <person name="Darling A."/>
            <person name="Degnan S.M."/>
            <person name="Oakley T.H."/>
            <person name="Plachetzki D.C."/>
            <person name="Zhai Y."/>
            <person name="Adamski M."/>
            <person name="Calcino A."/>
            <person name="Cummins S.F."/>
            <person name="Goodstein D.M."/>
            <person name="Harris C."/>
            <person name="Jackson D.J."/>
            <person name="Leys S.P."/>
            <person name="Shu S."/>
            <person name="Woodcroft B.J."/>
            <person name="Vervoort M."/>
            <person name="Kosik K.S."/>
            <person name="Manning G."/>
            <person name="Degnan B.M."/>
            <person name="Rokhsar D.S."/>
        </authorList>
    </citation>
    <scope>NUCLEOTIDE SEQUENCE [LARGE SCALE GENOMIC DNA]</scope>
</reference>
<dbReference type="AlphaFoldDB" id="A0AAN0K5C7"/>
<dbReference type="PROSITE" id="PS50837">
    <property type="entry name" value="NACHT"/>
    <property type="match status" value="1"/>
</dbReference>
<evidence type="ECO:0000256" key="1">
    <source>
        <dbReference type="SAM" id="Phobius"/>
    </source>
</evidence>
<dbReference type="InterPro" id="IPR007111">
    <property type="entry name" value="NACHT_NTPase"/>
</dbReference>
<name>A0AAN0K5C7_AMPQE</name>
<dbReference type="InterPro" id="IPR027417">
    <property type="entry name" value="P-loop_NTPase"/>
</dbReference>
<dbReference type="Proteomes" id="UP000007879">
    <property type="component" value="Unassembled WGS sequence"/>
</dbReference>
<dbReference type="SUPFAM" id="SSF52540">
    <property type="entry name" value="P-loop containing nucleoside triphosphate hydrolases"/>
    <property type="match status" value="1"/>
</dbReference>
<dbReference type="RefSeq" id="XP_019864464.1">
    <property type="nucleotide sequence ID" value="XM_020008905.1"/>
</dbReference>
<dbReference type="PANTHER" id="PTHR46312:SF2">
    <property type="entry name" value="NUCLEOTIDE-BINDING OLIGOMERIZATION DOMAIN-CONTAINING PROTEIN 2-LIKE"/>
    <property type="match status" value="1"/>
</dbReference>
<feature type="domain" description="Death" evidence="2">
    <location>
        <begin position="23"/>
        <end position="91"/>
    </location>
</feature>
<evidence type="ECO:0000313" key="5">
    <source>
        <dbReference type="Proteomes" id="UP000007879"/>
    </source>
</evidence>
<keyword evidence="1" id="KW-1133">Transmembrane helix</keyword>
<feature type="domain" description="NACHT" evidence="3">
    <location>
        <begin position="242"/>
        <end position="364"/>
    </location>
</feature>
<dbReference type="KEGG" id="aqu:109593808"/>
<proteinExistence type="predicted"/>
<dbReference type="Gene3D" id="1.10.533.10">
    <property type="entry name" value="Death Domain, Fas"/>
    <property type="match status" value="1"/>
</dbReference>
<keyword evidence="5" id="KW-1185">Reference proteome</keyword>
<evidence type="ECO:0000313" key="4">
    <source>
        <dbReference type="EnsemblMetazoa" id="XP_019864464.1"/>
    </source>
</evidence>
<dbReference type="InterPro" id="IPR000488">
    <property type="entry name" value="Death_dom"/>
</dbReference>
<feature type="transmembrane region" description="Helical" evidence="1">
    <location>
        <begin position="1013"/>
        <end position="1030"/>
    </location>
</feature>
<dbReference type="Gene3D" id="3.40.50.300">
    <property type="entry name" value="P-loop containing nucleotide triphosphate hydrolases"/>
    <property type="match status" value="1"/>
</dbReference>
<keyword evidence="1" id="KW-0812">Transmembrane</keyword>
<dbReference type="PROSITE" id="PS50017">
    <property type="entry name" value="DEATH_DOMAIN"/>
    <property type="match status" value="1"/>
</dbReference>
<evidence type="ECO:0000259" key="3">
    <source>
        <dbReference type="PROSITE" id="PS50837"/>
    </source>
</evidence>
<sequence length="1032" mass="119501">MESLLDSRPSLPELMYEVSFESKWYDIGVMLGLESDKLDAIRYSSVSERNKTSDMYKLWLDSKPQATRREVIKALEDMELNRQATKYKKSLRKQSIKNTTLRPRPTQPVPTKSSVMLQPHIYIVAVIIIAFSLLIIVRSPPPDTCTPIIPGVIEQYGSELREKYIETLTKYKDPKYNKYPTVGPVSVHVPFIPLISIVVKSVTKSTAEWLLSTTPNDIIHIQSEFKIQIEDILKPVSHKQLKFVLIEGEPGIGKSTLAKELVLRWANRSDALMNNYDIVFLIQLRFEIYHKATSIEDLFVNLDDQIINMTDLHVKIKKRKGAGILWILDGFDELPSHLKNNSILMKLIKEDILPKSTVIVTSRPVACDHLLPFLHEHNSKRISVRGFDSTKIEEYALKYFNDKDKASMFHSYYSGNLVIESMLYNPLHCFIVCTIFNDLIVANNEQYPTTMTLLYNHYIRILLKRHLIDAGLISNQDYKMPQRLMLETDFNSPLLHSIWKNFSLLSKIAYDGVIKQQYIFGKELHSVTKLSMMDTIVNFLVFEKDESSSFLHTTLQEYFAAIYLLNNKPKIKIKSHEFVELHSNLRVVFIFYVGICKMTGRKLDSTVLHILKQNMTQPTINDDKYVEIGSIMLGCLYEDDSLMPVNHSLYSADSSSTNFNYYIYGHLIALHNITYMIQFYNSDQIKAFNKGLRSHFSFRGKLLLTFIIKDTNERQKGFKELLHMPSHLVIEILIFPSNDSEISEFCQIISRFPLLQEVAFFTPDLQWSCNTTSENPFLKLKKLNKLNILAINPQENDFARIQQLIAPGRPLKLLKVESYGPYNNILNIIKMQTSLEELTIQDGVDAHKHGTETFISVQSLRPSAYQHIIWTKSTNNLMVDYFEKFFYHINIRKLPKIQLSSFTSFTYFKTSKSNHYHKGMDMWDNWICANVTVHSESATFKLNYFIDAFSECIILLKKLPVKRISKPITKKLNSSFTCTCGGIVKKTRFSICRISNFEDKSCHNTEFHSAKEFIYNILLFSIIITLHMLLNY</sequence>
<protein>
    <recommendedName>
        <fullName evidence="6">NACHT domain-containing protein</fullName>
    </recommendedName>
</protein>